<accession>A0A926E070</accession>
<dbReference type="PROSITE" id="PS51186">
    <property type="entry name" value="GNAT"/>
    <property type="match status" value="1"/>
</dbReference>
<dbReference type="CDD" id="cd04301">
    <property type="entry name" value="NAT_SF"/>
    <property type="match status" value="1"/>
</dbReference>
<dbReference type="InterPro" id="IPR050680">
    <property type="entry name" value="YpeA/RimI_acetyltransf"/>
</dbReference>
<dbReference type="Proteomes" id="UP000653127">
    <property type="component" value="Unassembled WGS sequence"/>
</dbReference>
<keyword evidence="2" id="KW-0012">Acyltransferase</keyword>
<sequence length="173" mass="20032">MEIHTAIKEDYPMVRAFYHSLIEGMQNSEFDIGWKKDIYPSPDFLKDSIANGDLFIGTEENKIAAAMVLNHECNDGYQEFEWPTKTEHSEVTIIHALGVHPQKKGKGYAKQMVDKAFEVAKRNHQKAIRLDVLEGNLPAEKLYTGLGFQYMHTLKMFYEDTGWTNYKLYEYAL</sequence>
<dbReference type="PANTHER" id="PTHR43420:SF47">
    <property type="entry name" value="N-ACETYLTRANSFERASE DOMAIN-CONTAINING PROTEIN"/>
    <property type="match status" value="1"/>
</dbReference>
<evidence type="ECO:0000313" key="5">
    <source>
        <dbReference type="Proteomes" id="UP000653127"/>
    </source>
</evidence>
<dbReference type="EMBL" id="JACRST010000018">
    <property type="protein sequence ID" value="MBC8547361.1"/>
    <property type="molecule type" value="Genomic_DNA"/>
</dbReference>
<protein>
    <submittedName>
        <fullName evidence="4">GNAT family N-acetyltransferase</fullName>
    </submittedName>
</protein>
<dbReference type="Gene3D" id="3.40.630.30">
    <property type="match status" value="1"/>
</dbReference>
<comment type="caution">
    <text evidence="4">The sequence shown here is derived from an EMBL/GenBank/DDBJ whole genome shotgun (WGS) entry which is preliminary data.</text>
</comment>
<feature type="domain" description="N-acetyltransferase" evidence="3">
    <location>
        <begin position="1"/>
        <end position="170"/>
    </location>
</feature>
<evidence type="ECO:0000256" key="1">
    <source>
        <dbReference type="ARBA" id="ARBA00022679"/>
    </source>
</evidence>
<dbReference type="PANTHER" id="PTHR43420">
    <property type="entry name" value="ACETYLTRANSFERASE"/>
    <property type="match status" value="1"/>
</dbReference>
<dbReference type="RefSeq" id="WP_249283406.1">
    <property type="nucleotide sequence ID" value="NZ_JACRST010000018.1"/>
</dbReference>
<dbReference type="InterPro" id="IPR000182">
    <property type="entry name" value="GNAT_dom"/>
</dbReference>
<dbReference type="AlphaFoldDB" id="A0A926E070"/>
<name>A0A926E070_9FIRM</name>
<dbReference type="GO" id="GO:0016747">
    <property type="term" value="F:acyltransferase activity, transferring groups other than amino-acyl groups"/>
    <property type="evidence" value="ECO:0007669"/>
    <property type="project" value="InterPro"/>
</dbReference>
<dbReference type="InterPro" id="IPR016181">
    <property type="entry name" value="Acyl_CoA_acyltransferase"/>
</dbReference>
<organism evidence="4 5">
    <name type="scientific">Ligaoa zhengdingensis</name>
    <dbReference type="NCBI Taxonomy" id="2763658"/>
    <lineage>
        <taxon>Bacteria</taxon>
        <taxon>Bacillati</taxon>
        <taxon>Bacillota</taxon>
        <taxon>Clostridia</taxon>
        <taxon>Eubacteriales</taxon>
        <taxon>Oscillospiraceae</taxon>
        <taxon>Ligaoa</taxon>
    </lineage>
</organism>
<gene>
    <name evidence="4" type="ORF">H8711_10535</name>
</gene>
<reference evidence="4" key="1">
    <citation type="submission" date="2020-08" db="EMBL/GenBank/DDBJ databases">
        <title>Genome public.</title>
        <authorList>
            <person name="Liu C."/>
            <person name="Sun Q."/>
        </authorList>
    </citation>
    <scope>NUCLEOTIDE SEQUENCE</scope>
    <source>
        <strain evidence="4">NSJ-31</strain>
    </source>
</reference>
<keyword evidence="5" id="KW-1185">Reference proteome</keyword>
<keyword evidence="1" id="KW-0808">Transferase</keyword>
<dbReference type="Pfam" id="PF00583">
    <property type="entry name" value="Acetyltransf_1"/>
    <property type="match status" value="1"/>
</dbReference>
<proteinExistence type="predicted"/>
<evidence type="ECO:0000256" key="2">
    <source>
        <dbReference type="ARBA" id="ARBA00023315"/>
    </source>
</evidence>
<evidence type="ECO:0000259" key="3">
    <source>
        <dbReference type="PROSITE" id="PS51186"/>
    </source>
</evidence>
<dbReference type="SUPFAM" id="SSF55729">
    <property type="entry name" value="Acyl-CoA N-acyltransferases (Nat)"/>
    <property type="match status" value="1"/>
</dbReference>
<evidence type="ECO:0000313" key="4">
    <source>
        <dbReference type="EMBL" id="MBC8547361.1"/>
    </source>
</evidence>